<dbReference type="Proteomes" id="UP000830401">
    <property type="component" value="Plasmid unnamed2"/>
</dbReference>
<gene>
    <name evidence="3" type="ORF">MUN86_24380</name>
</gene>
<dbReference type="Gene3D" id="2.170.16.10">
    <property type="entry name" value="Hedgehog/Intein (Hint) domain"/>
    <property type="match status" value="1"/>
</dbReference>
<dbReference type="InterPro" id="IPR006141">
    <property type="entry name" value="Intein_N"/>
</dbReference>
<dbReference type="InterPro" id="IPR003587">
    <property type="entry name" value="Hint_dom_N"/>
</dbReference>
<dbReference type="SUPFAM" id="SSF51294">
    <property type="entry name" value="Hedgehog/intein (Hint) domain"/>
    <property type="match status" value="1"/>
</dbReference>
<geneLocation type="plasmid" evidence="3 4">
    <name>unnamed2</name>
</geneLocation>
<keyword evidence="3" id="KW-0614">Plasmid</keyword>
<dbReference type="SMART" id="SM00306">
    <property type="entry name" value="HintN"/>
    <property type="match status" value="1"/>
</dbReference>
<dbReference type="InterPro" id="IPR030934">
    <property type="entry name" value="Intein_C"/>
</dbReference>
<dbReference type="InterPro" id="IPR036844">
    <property type="entry name" value="Hint_dom_sf"/>
</dbReference>
<reference evidence="3" key="1">
    <citation type="submission" date="2022-04" db="EMBL/GenBank/DDBJ databases">
        <title>Hymenobacter sp. isolated from the air.</title>
        <authorList>
            <person name="Won M."/>
            <person name="Lee C.-M."/>
            <person name="Woen H.-Y."/>
            <person name="Kwon S.-W."/>
        </authorList>
    </citation>
    <scope>NUCLEOTIDE SEQUENCE</scope>
    <source>
        <strain evidence="3">5420S-77</strain>
        <plasmid evidence="3">unnamed2</plasmid>
    </source>
</reference>
<name>A0ABY4GD86_9BACT</name>
<dbReference type="CDD" id="cd00081">
    <property type="entry name" value="Hint"/>
    <property type="match status" value="1"/>
</dbReference>
<dbReference type="PROSITE" id="PS50818">
    <property type="entry name" value="INTEIN_C_TER"/>
    <property type="match status" value="1"/>
</dbReference>
<dbReference type="Pfam" id="PF14107">
    <property type="entry name" value="DUF4280"/>
    <property type="match status" value="1"/>
</dbReference>
<organism evidence="3 4">
    <name type="scientific">Hymenobacter volaticus</name>
    <dbReference type="NCBI Taxonomy" id="2932254"/>
    <lineage>
        <taxon>Bacteria</taxon>
        <taxon>Pseudomonadati</taxon>
        <taxon>Bacteroidota</taxon>
        <taxon>Cytophagia</taxon>
        <taxon>Cytophagales</taxon>
        <taxon>Hymenobacteraceae</taxon>
        <taxon>Hymenobacter</taxon>
    </lineage>
</organism>
<evidence type="ECO:0000256" key="1">
    <source>
        <dbReference type="SAM" id="Coils"/>
    </source>
</evidence>
<proteinExistence type="predicted"/>
<evidence type="ECO:0000313" key="3">
    <source>
        <dbReference type="EMBL" id="UOQ68849.1"/>
    </source>
</evidence>
<dbReference type="RefSeq" id="WP_245126453.1">
    <property type="nucleotide sequence ID" value="NZ_CP095063.1"/>
</dbReference>
<dbReference type="Pfam" id="PF07591">
    <property type="entry name" value="PT-HINT"/>
    <property type="match status" value="1"/>
</dbReference>
<dbReference type="PROSITE" id="PS50817">
    <property type="entry name" value="INTEIN_N_TER"/>
    <property type="match status" value="1"/>
</dbReference>
<dbReference type="EMBL" id="CP095063">
    <property type="protein sequence ID" value="UOQ68849.1"/>
    <property type="molecule type" value="Genomic_DNA"/>
</dbReference>
<feature type="domain" description="Hint" evidence="2">
    <location>
        <begin position="262"/>
        <end position="355"/>
    </location>
</feature>
<accession>A0ABY4GD86</accession>
<protein>
    <submittedName>
        <fullName evidence="3">DUF4280 domain-containing protein</fullName>
    </submittedName>
</protein>
<feature type="coiled-coil region" evidence="1">
    <location>
        <begin position="122"/>
        <end position="149"/>
    </location>
</feature>
<sequence length="547" mass="59245">MPHPLEYITTGALLQCSEGTVPMPFQTTPRTSKIAGLQAGNALDKVPIVNIPSFVVCKKLTQQAGGTPVPCVPAPTLWQDTYPAKVGGAETLLFRSCINCPLGQGKIEFVTSGQLPVPPEMSQQIKETKEDADEALEQAEKEKNSVGEAGLLEGMIPIWGSGRDLIHAAQTGDKLGVALNAAFLVWDVASVAAGVLSFGTATAAMMGAKAGVRTALKAGTKVAAGLAKKKMAELALKSAALKNGLKAGVRSFAAKIPRICVTACFPAGTPVAVESGYKNIEDIVAGELVWSWHEETGDLALKPVLHTMSRQSDALVELRLGADVVQATPEHPFWVNGGWKVAGELVVGDAVLRSDGLTMPVSEVVHHTEQPVTVYNFEVADWHTYLVSWWMFVVHNATVCLKATLEEALKNAKEWQKWARKAREELRTSIKTAGTGAHAHHKIPLESLKKNPIVQRAYREGFEFNGIANGKGLSAYTHIFKDGEVAYHHASYNRYVESLIDRAAKKYPDMPAKKLLEEKVMPQVDKFIEQAVREKTTLNDLSKLKGF</sequence>
<keyword evidence="4" id="KW-1185">Reference proteome</keyword>
<evidence type="ECO:0000259" key="2">
    <source>
        <dbReference type="SMART" id="SM00306"/>
    </source>
</evidence>
<evidence type="ECO:0000313" key="4">
    <source>
        <dbReference type="Proteomes" id="UP000830401"/>
    </source>
</evidence>
<dbReference type="InterPro" id="IPR025460">
    <property type="entry name" value="DUF4280"/>
</dbReference>
<keyword evidence="1" id="KW-0175">Coiled coil</keyword>